<evidence type="ECO:0000313" key="6">
    <source>
        <dbReference type="Proteomes" id="UP000798488"/>
    </source>
</evidence>
<gene>
    <name evidence="5" type="primary">flr</name>
    <name evidence="5" type="ORF">SPSYN_03003</name>
</gene>
<evidence type="ECO:0000259" key="4">
    <source>
        <dbReference type="SMART" id="SM00903"/>
    </source>
</evidence>
<name>A0A9D3AWJ0_9FIRM</name>
<comment type="cofactor">
    <cofactor evidence="1">
        <name>FMN</name>
        <dbReference type="ChEBI" id="CHEBI:58210"/>
    </cofactor>
</comment>
<dbReference type="Gene3D" id="2.30.110.10">
    <property type="entry name" value="Electron Transport, Fmn-binding Protein, Chain A"/>
    <property type="match status" value="1"/>
</dbReference>
<dbReference type="InterPro" id="IPR002563">
    <property type="entry name" value="Flavin_Rdtase-like_dom"/>
</dbReference>
<keyword evidence="2" id="KW-0285">Flavoprotein</keyword>
<reference evidence="5" key="1">
    <citation type="submission" date="2016-02" db="EMBL/GenBank/DDBJ databases">
        <title>Draft Genome Sequence of Sporotomaculum syntrophicum Strain FB, a Syntrophic Benzoate Degrader.</title>
        <authorList>
            <person name="Nobu M.K."/>
            <person name="Narihiro T."/>
            <person name="Qiu Y.-L."/>
            <person name="Ohashi A."/>
            <person name="Liu W.-T."/>
            <person name="Yuji S."/>
        </authorList>
    </citation>
    <scope>NUCLEOTIDE SEQUENCE</scope>
    <source>
        <strain evidence="5">FB</strain>
    </source>
</reference>
<organism evidence="5 6">
    <name type="scientific">Sporotomaculum syntrophicum</name>
    <dbReference type="NCBI Taxonomy" id="182264"/>
    <lineage>
        <taxon>Bacteria</taxon>
        <taxon>Bacillati</taxon>
        <taxon>Bacillota</taxon>
        <taxon>Clostridia</taxon>
        <taxon>Eubacteriales</taxon>
        <taxon>Desulfallaceae</taxon>
        <taxon>Sporotomaculum</taxon>
    </lineage>
</organism>
<evidence type="ECO:0000313" key="5">
    <source>
        <dbReference type="EMBL" id="KAF1083847.1"/>
    </source>
</evidence>
<protein>
    <submittedName>
        <fullName evidence="5">Flavoredoxin</fullName>
    </submittedName>
</protein>
<dbReference type="EMBL" id="LSRS01000009">
    <property type="protein sequence ID" value="KAF1083847.1"/>
    <property type="molecule type" value="Genomic_DNA"/>
</dbReference>
<proteinExistence type="inferred from homology"/>
<dbReference type="SMART" id="SM00903">
    <property type="entry name" value="Flavin_Reduct"/>
    <property type="match status" value="1"/>
</dbReference>
<sequence length="180" mass="19617">MNMKVSKSPSTALYPVPAVLVTSVLEGYQPDIITIAWTGTINSEPPMVYVSVHTSRHSHKLIKESGQYVINIPSAEQSKELNYCGKVSGRDVDKFQNTGLTPVPATNVQAPLIKECPVNLECQVRQVVSLGSHDAFIGEILAVHVNEDILDAQGKIDYSLAKPLVFCGGQYFMCIKGNNL</sequence>
<evidence type="ECO:0000256" key="2">
    <source>
        <dbReference type="ARBA" id="ARBA00022630"/>
    </source>
</evidence>
<dbReference type="GO" id="GO:0010181">
    <property type="term" value="F:FMN binding"/>
    <property type="evidence" value="ECO:0007669"/>
    <property type="project" value="InterPro"/>
</dbReference>
<dbReference type="InterPro" id="IPR052174">
    <property type="entry name" value="Flavoredoxin"/>
</dbReference>
<dbReference type="Proteomes" id="UP000798488">
    <property type="component" value="Unassembled WGS sequence"/>
</dbReference>
<comment type="caution">
    <text evidence="5">The sequence shown here is derived from an EMBL/GenBank/DDBJ whole genome shotgun (WGS) entry which is preliminary data.</text>
</comment>
<dbReference type="GO" id="GO:0016646">
    <property type="term" value="F:oxidoreductase activity, acting on the CH-NH group of donors, NAD or NADP as acceptor"/>
    <property type="evidence" value="ECO:0007669"/>
    <property type="project" value="UniProtKB-ARBA"/>
</dbReference>
<feature type="domain" description="Flavin reductase like" evidence="4">
    <location>
        <begin position="11"/>
        <end position="173"/>
    </location>
</feature>
<dbReference type="AlphaFoldDB" id="A0A9D3AWJ0"/>
<accession>A0A9D3AWJ0</accession>
<dbReference type="Pfam" id="PF01613">
    <property type="entry name" value="Flavin_Reduct"/>
    <property type="match status" value="1"/>
</dbReference>
<dbReference type="InterPro" id="IPR012349">
    <property type="entry name" value="Split_barrel_FMN-bd"/>
</dbReference>
<evidence type="ECO:0000256" key="3">
    <source>
        <dbReference type="ARBA" id="ARBA00038054"/>
    </source>
</evidence>
<evidence type="ECO:0000256" key="1">
    <source>
        <dbReference type="ARBA" id="ARBA00001917"/>
    </source>
</evidence>
<comment type="similarity">
    <text evidence="3">Belongs to the flavoredoxin family.</text>
</comment>
<dbReference type="PANTHER" id="PTHR43567:SF1">
    <property type="entry name" value="FLAVOREDOXIN"/>
    <property type="match status" value="1"/>
</dbReference>
<keyword evidence="6" id="KW-1185">Reference proteome</keyword>
<dbReference type="SUPFAM" id="SSF50475">
    <property type="entry name" value="FMN-binding split barrel"/>
    <property type="match status" value="1"/>
</dbReference>
<dbReference type="PANTHER" id="PTHR43567">
    <property type="entry name" value="FLAVOREDOXIN-RELATED-RELATED"/>
    <property type="match status" value="1"/>
</dbReference>